<keyword evidence="4" id="KW-1185">Reference proteome</keyword>
<dbReference type="AlphaFoldDB" id="A0A377IX66"/>
<dbReference type="Proteomes" id="UP000255264">
    <property type="component" value="Unassembled WGS sequence"/>
</dbReference>
<protein>
    <submittedName>
        <fullName evidence="3">DNA transformation protein TfoX</fullName>
    </submittedName>
</protein>
<dbReference type="PANTHER" id="PTHR36121">
    <property type="entry name" value="PROTEIN SXY"/>
    <property type="match status" value="1"/>
</dbReference>
<dbReference type="Gene3D" id="3.30.1460.30">
    <property type="entry name" value="YgaC/TfoX-N like chaperone"/>
    <property type="match status" value="1"/>
</dbReference>
<evidence type="ECO:0000313" key="4">
    <source>
        <dbReference type="Proteomes" id="UP000255264"/>
    </source>
</evidence>
<dbReference type="Gene3D" id="1.10.150.20">
    <property type="entry name" value="5' to 3' exonuclease, C-terminal subdomain"/>
    <property type="match status" value="1"/>
</dbReference>
<accession>A0A377IX66</accession>
<evidence type="ECO:0000259" key="1">
    <source>
        <dbReference type="Pfam" id="PF04993"/>
    </source>
</evidence>
<dbReference type="Pfam" id="PF04993">
    <property type="entry name" value="TfoX_N"/>
    <property type="match status" value="1"/>
</dbReference>
<sequence>MTTKDSSSIDVLCNHLNQLIGDVSAKNLFTGYGIFYKKIDMFAIWLNGKLYLRAEDELVQKLEDLGCTQFTSIDFNKRFILLDYYQLTERILADNKALRNLIYLSIIQVKNNRIDKELAKANRLKDLPNLTIKHERALKKVGINDVETLREHGAIQAMIMLKKAGIDATEDFYWKLVGALENRHFLSYSDEERQKKLDKFNECLAENGFRRCKKKKSKEDK</sequence>
<organism evidence="3 4">
    <name type="scientific">Haemophilus pittmaniae</name>
    <dbReference type="NCBI Taxonomy" id="249188"/>
    <lineage>
        <taxon>Bacteria</taxon>
        <taxon>Pseudomonadati</taxon>
        <taxon>Pseudomonadota</taxon>
        <taxon>Gammaproteobacteria</taxon>
        <taxon>Pasteurellales</taxon>
        <taxon>Pasteurellaceae</taxon>
        <taxon>Haemophilus</taxon>
    </lineage>
</organism>
<dbReference type="InterPro" id="IPR026256">
    <property type="entry name" value="TfoX-like_gammaprotbact"/>
</dbReference>
<evidence type="ECO:0000313" key="3">
    <source>
        <dbReference type="EMBL" id="STO92783.1"/>
    </source>
</evidence>
<dbReference type="InterPro" id="IPR007076">
    <property type="entry name" value="TfoX_N"/>
</dbReference>
<name>A0A377IX66_9PAST</name>
<feature type="domain" description="TfoX C-terminal" evidence="2">
    <location>
        <begin position="121"/>
        <end position="195"/>
    </location>
</feature>
<dbReference type="RefSeq" id="WP_095176724.1">
    <property type="nucleotide sequence ID" value="NZ_LT906463.1"/>
</dbReference>
<dbReference type="EMBL" id="UGHS01000002">
    <property type="protein sequence ID" value="STO92783.1"/>
    <property type="molecule type" value="Genomic_DNA"/>
</dbReference>
<feature type="domain" description="TfoX N-terminal" evidence="1">
    <location>
        <begin position="18"/>
        <end position="106"/>
    </location>
</feature>
<evidence type="ECO:0000259" key="2">
    <source>
        <dbReference type="Pfam" id="PF04994"/>
    </source>
</evidence>
<dbReference type="Pfam" id="PF04994">
    <property type="entry name" value="TfoX_C"/>
    <property type="match status" value="1"/>
</dbReference>
<dbReference type="GO" id="GO:0030420">
    <property type="term" value="P:establishment of competence for transformation"/>
    <property type="evidence" value="ECO:0007669"/>
    <property type="project" value="InterPro"/>
</dbReference>
<dbReference type="PIRSF" id="PIRSF028788">
    <property type="entry name" value="TfoX_Sxy"/>
    <property type="match status" value="1"/>
</dbReference>
<dbReference type="InterPro" id="IPR007077">
    <property type="entry name" value="TfoX_C"/>
</dbReference>
<reference evidence="3 4" key="1">
    <citation type="submission" date="2018-06" db="EMBL/GenBank/DDBJ databases">
        <authorList>
            <consortium name="Pathogen Informatics"/>
            <person name="Doyle S."/>
        </authorList>
    </citation>
    <scope>NUCLEOTIDE SEQUENCE [LARGE SCALE GENOMIC DNA]</scope>
    <source>
        <strain evidence="3 4">NCTC13335</strain>
    </source>
</reference>
<gene>
    <name evidence="3" type="primary">sxy</name>
    <name evidence="3" type="ORF">NCTC13335_00633</name>
</gene>
<dbReference type="InterPro" id="IPR047525">
    <property type="entry name" value="TfoX-like"/>
</dbReference>
<dbReference type="PANTHER" id="PTHR36121:SF1">
    <property type="entry name" value="PROTEIN SXY"/>
    <property type="match status" value="1"/>
</dbReference>
<dbReference type="OrthoDB" id="4225809at2"/>
<proteinExistence type="predicted"/>
<dbReference type="SUPFAM" id="SSF159894">
    <property type="entry name" value="YgaC/TfoX-N like"/>
    <property type="match status" value="1"/>
</dbReference>